<dbReference type="AlphaFoldDB" id="A0A0E9PR97"/>
<proteinExistence type="predicted"/>
<reference evidence="1" key="1">
    <citation type="submission" date="2014-11" db="EMBL/GenBank/DDBJ databases">
        <authorList>
            <person name="Amaro Gonzalez C."/>
        </authorList>
    </citation>
    <scope>NUCLEOTIDE SEQUENCE</scope>
</reference>
<accession>A0A0E9PR97</accession>
<name>A0A0E9PR97_ANGAN</name>
<evidence type="ECO:0000313" key="1">
    <source>
        <dbReference type="EMBL" id="JAH06792.1"/>
    </source>
</evidence>
<protein>
    <submittedName>
        <fullName evidence="1">Uncharacterized protein</fullName>
    </submittedName>
</protein>
<dbReference type="EMBL" id="GBXM01101785">
    <property type="protein sequence ID" value="JAH06792.1"/>
    <property type="molecule type" value="Transcribed_RNA"/>
</dbReference>
<sequence>MPPLHIYTGIKLGIPTAPKIHQHNIPDPIGSMNMDSLPIQLNVPQC</sequence>
<organism evidence="1">
    <name type="scientific">Anguilla anguilla</name>
    <name type="common">European freshwater eel</name>
    <name type="synonym">Muraena anguilla</name>
    <dbReference type="NCBI Taxonomy" id="7936"/>
    <lineage>
        <taxon>Eukaryota</taxon>
        <taxon>Metazoa</taxon>
        <taxon>Chordata</taxon>
        <taxon>Craniata</taxon>
        <taxon>Vertebrata</taxon>
        <taxon>Euteleostomi</taxon>
        <taxon>Actinopterygii</taxon>
        <taxon>Neopterygii</taxon>
        <taxon>Teleostei</taxon>
        <taxon>Anguilliformes</taxon>
        <taxon>Anguillidae</taxon>
        <taxon>Anguilla</taxon>
    </lineage>
</organism>
<reference evidence="1" key="2">
    <citation type="journal article" date="2015" name="Fish Shellfish Immunol.">
        <title>Early steps in the European eel (Anguilla anguilla)-Vibrio vulnificus interaction in the gills: Role of the RtxA13 toxin.</title>
        <authorList>
            <person name="Callol A."/>
            <person name="Pajuelo D."/>
            <person name="Ebbesson L."/>
            <person name="Teles M."/>
            <person name="MacKenzie S."/>
            <person name="Amaro C."/>
        </authorList>
    </citation>
    <scope>NUCLEOTIDE SEQUENCE</scope>
</reference>